<dbReference type="Gene3D" id="3.30.70.1880">
    <property type="entry name" value="Protein of unknown function DUF881"/>
    <property type="match status" value="1"/>
</dbReference>
<protein>
    <submittedName>
        <fullName evidence="4">Uncharacterized protein YlxW (UPF0749 family)</fullName>
    </submittedName>
</protein>
<keyword evidence="3" id="KW-0812">Transmembrane</keyword>
<name>A0A852WH22_9MICO</name>
<dbReference type="Proteomes" id="UP000573599">
    <property type="component" value="Unassembled WGS sequence"/>
</dbReference>
<organism evidence="4 5">
    <name type="scientific">Pedococcus badiiscoriae</name>
    <dbReference type="NCBI Taxonomy" id="642776"/>
    <lineage>
        <taxon>Bacteria</taxon>
        <taxon>Bacillati</taxon>
        <taxon>Actinomycetota</taxon>
        <taxon>Actinomycetes</taxon>
        <taxon>Micrococcales</taxon>
        <taxon>Intrasporangiaceae</taxon>
        <taxon>Pedococcus</taxon>
    </lineage>
</organism>
<evidence type="ECO:0000313" key="5">
    <source>
        <dbReference type="Proteomes" id="UP000573599"/>
    </source>
</evidence>
<evidence type="ECO:0000313" key="4">
    <source>
        <dbReference type="EMBL" id="NYG08553.1"/>
    </source>
</evidence>
<gene>
    <name evidence="4" type="ORF">BJ986_003040</name>
</gene>
<keyword evidence="3" id="KW-1133">Transmembrane helix</keyword>
<evidence type="ECO:0000256" key="1">
    <source>
        <dbReference type="ARBA" id="ARBA00009108"/>
    </source>
</evidence>
<keyword evidence="3" id="KW-0472">Membrane</keyword>
<dbReference type="PANTHER" id="PTHR37313:SF2">
    <property type="entry name" value="UPF0749 PROTEIN YLXX"/>
    <property type="match status" value="1"/>
</dbReference>
<dbReference type="Pfam" id="PF05949">
    <property type="entry name" value="DUF881"/>
    <property type="match status" value="1"/>
</dbReference>
<dbReference type="RefSeq" id="WP_179423063.1">
    <property type="nucleotide sequence ID" value="NZ_JACCAB010000001.1"/>
</dbReference>
<comment type="caution">
    <text evidence="4">The sequence shown here is derived from an EMBL/GenBank/DDBJ whole genome shotgun (WGS) entry which is preliminary data.</text>
</comment>
<dbReference type="PANTHER" id="PTHR37313">
    <property type="entry name" value="UPF0749 PROTEIN RV1825"/>
    <property type="match status" value="1"/>
</dbReference>
<sequence length="260" mass="27187">MTADRPGLPGSGTPGTPQPVDSSWRTLFRMARPRATRANAFAALLAIVLGFAIATQVQQTNQSGLEQLREDELVRILDDVSQEQSRLAADTRALEVSRDKLVSGVDSSAEALKSAQQRLDTLGILTGTAPATGPGVVITISDADHKITAARLLDALQELRDAGAEAVQIGDVRVVAETWFADADGAIEIGGERVTQPYVIKAIGDSATMASAMDIPGGVSESVRGDGAVITVVQSNDVAITALHSLSEPRYARPVPAPSP</sequence>
<reference evidence="4 5" key="1">
    <citation type="submission" date="2020-07" db="EMBL/GenBank/DDBJ databases">
        <title>Sequencing the genomes of 1000 actinobacteria strains.</title>
        <authorList>
            <person name="Klenk H.-P."/>
        </authorList>
    </citation>
    <scope>NUCLEOTIDE SEQUENCE [LARGE SCALE GENOMIC DNA]</scope>
    <source>
        <strain evidence="4 5">DSM 23987</strain>
    </source>
</reference>
<proteinExistence type="inferred from homology"/>
<keyword evidence="5" id="KW-1185">Reference proteome</keyword>
<evidence type="ECO:0000256" key="3">
    <source>
        <dbReference type="SAM" id="Phobius"/>
    </source>
</evidence>
<feature type="transmembrane region" description="Helical" evidence="3">
    <location>
        <begin position="38"/>
        <end position="57"/>
    </location>
</feature>
<dbReference type="InterPro" id="IPR010273">
    <property type="entry name" value="DUF881"/>
</dbReference>
<evidence type="ECO:0000256" key="2">
    <source>
        <dbReference type="SAM" id="MobiDB-lite"/>
    </source>
</evidence>
<dbReference type="EMBL" id="JACCAB010000001">
    <property type="protein sequence ID" value="NYG08553.1"/>
    <property type="molecule type" value="Genomic_DNA"/>
</dbReference>
<feature type="region of interest" description="Disordered" evidence="2">
    <location>
        <begin position="1"/>
        <end position="22"/>
    </location>
</feature>
<accession>A0A852WH22</accession>
<dbReference type="AlphaFoldDB" id="A0A852WH22"/>
<dbReference type="GO" id="GO:0005886">
    <property type="term" value="C:plasma membrane"/>
    <property type="evidence" value="ECO:0007669"/>
    <property type="project" value="TreeGrafter"/>
</dbReference>
<comment type="similarity">
    <text evidence="1">Belongs to the UPF0749 family.</text>
</comment>